<dbReference type="Gene3D" id="3.30.1330.60">
    <property type="entry name" value="OmpA-like domain"/>
    <property type="match status" value="1"/>
</dbReference>
<dbReference type="InterPro" id="IPR006665">
    <property type="entry name" value="OmpA-like"/>
</dbReference>
<gene>
    <name evidence="6" type="ORF">CSB45_02370</name>
</gene>
<dbReference type="CDD" id="cd07185">
    <property type="entry name" value="OmpA_C-like"/>
    <property type="match status" value="1"/>
</dbReference>
<sequence length="242" mass="27278">MVSCRMFLISLTKSFKKTILRMKSASDPSSLLYEKHLRRETMRNMLPVCCLVFIFSVTAVLMAVEVFAGELTFPSTEEEIFRALERNPNLGAGALGAASENDGSLFGKTQIRTRGLRAIVEDEAILERAPKAGALILFDTNSARIKAESLLLLNKYGRVFEGRLKDAVFIVAGHTDSRGTDKYNFMLSQKRAEAVRDFLLAEFEVGERRLIVKPYGEYKPIDDNSTVEGRARNRRVEFIRVQ</sequence>
<accession>A0A2G6E9Y3</accession>
<evidence type="ECO:0000259" key="5">
    <source>
        <dbReference type="PROSITE" id="PS51123"/>
    </source>
</evidence>
<organism evidence="6 7">
    <name type="scientific">candidate division KSB3 bacterium</name>
    <dbReference type="NCBI Taxonomy" id="2044937"/>
    <lineage>
        <taxon>Bacteria</taxon>
        <taxon>candidate division KSB3</taxon>
    </lineage>
</organism>
<dbReference type="PROSITE" id="PS51123">
    <property type="entry name" value="OMPA_2"/>
    <property type="match status" value="1"/>
</dbReference>
<dbReference type="AlphaFoldDB" id="A0A2G6E9Y3"/>
<name>A0A2G6E9Y3_9BACT</name>
<evidence type="ECO:0000256" key="1">
    <source>
        <dbReference type="ARBA" id="ARBA00004442"/>
    </source>
</evidence>
<dbReference type="PANTHER" id="PTHR30329:SF21">
    <property type="entry name" value="LIPOPROTEIN YIAD-RELATED"/>
    <property type="match status" value="1"/>
</dbReference>
<feature type="domain" description="OmpA-like" evidence="5">
    <location>
        <begin position="125"/>
        <end position="242"/>
    </location>
</feature>
<keyword evidence="2 4" id="KW-0472">Membrane</keyword>
<dbReference type="SUPFAM" id="SSF103088">
    <property type="entry name" value="OmpA-like"/>
    <property type="match status" value="1"/>
</dbReference>
<dbReference type="InterPro" id="IPR006664">
    <property type="entry name" value="OMP_bac"/>
</dbReference>
<evidence type="ECO:0000313" key="6">
    <source>
        <dbReference type="EMBL" id="PID58864.1"/>
    </source>
</evidence>
<dbReference type="EMBL" id="PDPS01000021">
    <property type="protein sequence ID" value="PID58864.1"/>
    <property type="molecule type" value="Genomic_DNA"/>
</dbReference>
<evidence type="ECO:0000256" key="4">
    <source>
        <dbReference type="PROSITE-ProRule" id="PRU00473"/>
    </source>
</evidence>
<dbReference type="GO" id="GO:0009279">
    <property type="term" value="C:cell outer membrane"/>
    <property type="evidence" value="ECO:0007669"/>
    <property type="project" value="UniProtKB-SubCell"/>
</dbReference>
<dbReference type="PRINTS" id="PR01021">
    <property type="entry name" value="OMPADOMAIN"/>
</dbReference>
<reference evidence="6 7" key="1">
    <citation type="submission" date="2017-10" db="EMBL/GenBank/DDBJ databases">
        <title>Novel microbial diversity and functional potential in the marine mammal oral microbiome.</title>
        <authorList>
            <person name="Dudek N.K."/>
            <person name="Sun C.L."/>
            <person name="Burstein D."/>
            <person name="Kantor R.S."/>
            <person name="Aliaga Goltsman D.S."/>
            <person name="Bik E.M."/>
            <person name="Thomas B.C."/>
            <person name="Banfield J.F."/>
            <person name="Relman D.A."/>
        </authorList>
    </citation>
    <scope>NUCLEOTIDE SEQUENCE [LARGE SCALE GENOMIC DNA]</scope>
    <source>
        <strain evidence="6">DOLZORAL124_49_17</strain>
    </source>
</reference>
<evidence type="ECO:0000256" key="2">
    <source>
        <dbReference type="ARBA" id="ARBA00023136"/>
    </source>
</evidence>
<dbReference type="PANTHER" id="PTHR30329">
    <property type="entry name" value="STATOR ELEMENT OF FLAGELLAR MOTOR COMPLEX"/>
    <property type="match status" value="1"/>
</dbReference>
<dbReference type="InterPro" id="IPR050330">
    <property type="entry name" value="Bact_OuterMem_StrucFunc"/>
</dbReference>
<comment type="subcellular location">
    <subcellularLocation>
        <location evidence="1">Cell outer membrane</location>
    </subcellularLocation>
</comment>
<comment type="caution">
    <text evidence="6">The sequence shown here is derived from an EMBL/GenBank/DDBJ whole genome shotgun (WGS) entry which is preliminary data.</text>
</comment>
<evidence type="ECO:0000256" key="3">
    <source>
        <dbReference type="ARBA" id="ARBA00023237"/>
    </source>
</evidence>
<proteinExistence type="predicted"/>
<protein>
    <recommendedName>
        <fullName evidence="5">OmpA-like domain-containing protein</fullName>
    </recommendedName>
</protein>
<keyword evidence="3" id="KW-0998">Cell outer membrane</keyword>
<dbReference type="Pfam" id="PF00691">
    <property type="entry name" value="OmpA"/>
    <property type="match status" value="1"/>
</dbReference>
<dbReference type="InterPro" id="IPR036737">
    <property type="entry name" value="OmpA-like_sf"/>
</dbReference>
<evidence type="ECO:0000313" key="7">
    <source>
        <dbReference type="Proteomes" id="UP000229740"/>
    </source>
</evidence>
<dbReference type="Proteomes" id="UP000229740">
    <property type="component" value="Unassembled WGS sequence"/>
</dbReference>